<reference evidence="2 3" key="1">
    <citation type="journal article" date="2016" name="Genome Announc.">
        <title>First Complete Genome Sequence of a Subdivision 6 Acidobacterium Strain.</title>
        <authorList>
            <person name="Huang S."/>
            <person name="Vieira S."/>
            <person name="Bunk B."/>
            <person name="Riedel T."/>
            <person name="Sproer C."/>
            <person name="Overmann J."/>
        </authorList>
    </citation>
    <scope>NUCLEOTIDE SEQUENCE [LARGE SCALE GENOMIC DNA]</scope>
    <source>
        <strain evidence="3">DSM 100886 HEG_-6_39</strain>
    </source>
</reference>
<protein>
    <recommendedName>
        <fullName evidence="4">Porin</fullName>
    </recommendedName>
</protein>
<feature type="chain" id="PRO_5007511818" description="Porin" evidence="1">
    <location>
        <begin position="29"/>
        <end position="474"/>
    </location>
</feature>
<reference evidence="3" key="2">
    <citation type="submission" date="2016-04" db="EMBL/GenBank/DDBJ databases">
        <title>First Complete Genome Sequence of a Subdivision 6 Acidobacterium.</title>
        <authorList>
            <person name="Huang S."/>
            <person name="Vieira S."/>
            <person name="Bunk B."/>
            <person name="Riedel T."/>
            <person name="Sproeer C."/>
            <person name="Overmann J."/>
        </authorList>
    </citation>
    <scope>NUCLEOTIDE SEQUENCE [LARGE SCALE GENOMIC DNA]</scope>
    <source>
        <strain evidence="3">DSM 100886 HEG_-6_39</strain>
    </source>
</reference>
<dbReference type="STRING" id="1855912.LuPra_03322"/>
<keyword evidence="3" id="KW-1185">Reference proteome</keyword>
<keyword evidence="1" id="KW-0732">Signal</keyword>
<feature type="signal peptide" evidence="1">
    <location>
        <begin position="1"/>
        <end position="28"/>
    </location>
</feature>
<evidence type="ECO:0000313" key="2">
    <source>
        <dbReference type="EMBL" id="AMY10094.1"/>
    </source>
</evidence>
<evidence type="ECO:0000256" key="1">
    <source>
        <dbReference type="SAM" id="SignalP"/>
    </source>
</evidence>
<dbReference type="Proteomes" id="UP000076079">
    <property type="component" value="Chromosome"/>
</dbReference>
<accession>A0A143PQK1</accession>
<gene>
    <name evidence="2" type="ORF">LuPra_03322</name>
</gene>
<organism evidence="2 3">
    <name type="scientific">Luteitalea pratensis</name>
    <dbReference type="NCBI Taxonomy" id="1855912"/>
    <lineage>
        <taxon>Bacteria</taxon>
        <taxon>Pseudomonadati</taxon>
        <taxon>Acidobacteriota</taxon>
        <taxon>Vicinamibacteria</taxon>
        <taxon>Vicinamibacterales</taxon>
        <taxon>Vicinamibacteraceae</taxon>
        <taxon>Luteitalea</taxon>
    </lineage>
</organism>
<dbReference type="AlphaFoldDB" id="A0A143PQK1"/>
<proteinExistence type="predicted"/>
<evidence type="ECO:0000313" key="3">
    <source>
        <dbReference type="Proteomes" id="UP000076079"/>
    </source>
</evidence>
<dbReference type="EMBL" id="CP015136">
    <property type="protein sequence ID" value="AMY10094.1"/>
    <property type="molecule type" value="Genomic_DNA"/>
</dbReference>
<name>A0A143PQK1_LUTPR</name>
<dbReference type="KEGG" id="abac:LuPra_03322"/>
<evidence type="ECO:0008006" key="4">
    <source>
        <dbReference type="Google" id="ProtNLM"/>
    </source>
</evidence>
<sequence precursor="true">MTPHAGRVVARLLLAASSLVGTATGAQAQMPVPGGTGVTGMRSPAVFGGARREQPGTNHLSLGGNVLGGYDTNVLADSGGLETGTGGGLGSLDQTTSSLAGGSVQLSWSQNRNRVSYFGSAGASYRKFFDISDFDARSYDAAGGMSVQLTARSSLSVNANVTVQPFYQFGVLGGGFAGGLQPATGVSSAGFVPDYQGAREQVLRFGGFAGYDYQLSQRTTFSAYATRFGSRPVNDNADRAGLSDLGTTYVGARLTRRLTTNLGARLGYGYSWFDTVDTQPLLDDAGQESTSMHNIDVGLDYSKALSFARRTSFSFGTGTNIWRSTGGSNIASDGQTQFNIIGFATLQRQFFRTWSASLNYTRGTSYVEGYNEFMAYDTATASIVGLFTDRLDAGASVSYTSGGYLSVRGERVSNFGGGAQLQYGLTQNLAAFVAYTYTWLDVPPGFQSQNLIESYRPDRQGVRVGLTVWVDLLH</sequence>